<dbReference type="SUPFAM" id="SSF50998">
    <property type="entry name" value="Quinoprotein alcohol dehydrogenase-like"/>
    <property type="match status" value="1"/>
</dbReference>
<proteinExistence type="predicted"/>
<evidence type="ECO:0000313" key="4">
    <source>
        <dbReference type="EMBL" id="VFT90331.1"/>
    </source>
</evidence>
<dbReference type="PROSITE" id="PS50294">
    <property type="entry name" value="WD_REPEATS_REGION"/>
    <property type="match status" value="1"/>
</dbReference>
<feature type="coiled-coil region" evidence="2">
    <location>
        <begin position="1167"/>
        <end position="1201"/>
    </location>
</feature>
<dbReference type="InterPro" id="IPR052993">
    <property type="entry name" value="CFA-57"/>
</dbReference>
<evidence type="ECO:0000313" key="3">
    <source>
        <dbReference type="EMBL" id="KAF0695708.1"/>
    </source>
</evidence>
<keyword evidence="1" id="KW-0853">WD repeat</keyword>
<gene>
    <name evidence="4" type="primary">Aste57867_13493</name>
    <name evidence="3" type="ORF">As57867_013443</name>
    <name evidence="4" type="ORF">ASTE57867_13493</name>
</gene>
<dbReference type="PANTHER" id="PTHR32215">
    <property type="entry name" value="CILIA- AND FLAGELLA-ASSOCIATED PROTEIN 57"/>
    <property type="match status" value="1"/>
</dbReference>
<accession>A0A485KZZ1</accession>
<dbReference type="EMBL" id="CAADRA010005477">
    <property type="protein sequence ID" value="VFT90331.1"/>
    <property type="molecule type" value="Genomic_DNA"/>
</dbReference>
<organism evidence="4 5">
    <name type="scientific">Aphanomyces stellatus</name>
    <dbReference type="NCBI Taxonomy" id="120398"/>
    <lineage>
        <taxon>Eukaryota</taxon>
        <taxon>Sar</taxon>
        <taxon>Stramenopiles</taxon>
        <taxon>Oomycota</taxon>
        <taxon>Saprolegniomycetes</taxon>
        <taxon>Saprolegniales</taxon>
        <taxon>Verrucalvaceae</taxon>
        <taxon>Aphanomyces</taxon>
    </lineage>
</organism>
<dbReference type="SMART" id="SM00320">
    <property type="entry name" value="WD40"/>
    <property type="match status" value="8"/>
</dbReference>
<dbReference type="InterPro" id="IPR001680">
    <property type="entry name" value="WD40_rpt"/>
</dbReference>
<feature type="repeat" description="WD" evidence="1">
    <location>
        <begin position="494"/>
        <end position="535"/>
    </location>
</feature>
<feature type="coiled-coil region" evidence="2">
    <location>
        <begin position="971"/>
        <end position="1005"/>
    </location>
</feature>
<feature type="coiled-coil region" evidence="2">
    <location>
        <begin position="685"/>
        <end position="942"/>
    </location>
</feature>
<evidence type="ECO:0000256" key="2">
    <source>
        <dbReference type="SAM" id="Coils"/>
    </source>
</evidence>
<dbReference type="InterPro" id="IPR015943">
    <property type="entry name" value="WD40/YVTN_repeat-like_dom_sf"/>
</dbReference>
<dbReference type="Gene3D" id="1.10.287.1490">
    <property type="match status" value="1"/>
</dbReference>
<reference evidence="4 5" key="1">
    <citation type="submission" date="2019-03" db="EMBL/GenBank/DDBJ databases">
        <authorList>
            <person name="Gaulin E."/>
            <person name="Dumas B."/>
        </authorList>
    </citation>
    <scope>NUCLEOTIDE SEQUENCE [LARGE SCALE GENOMIC DNA]</scope>
    <source>
        <strain evidence="4">CBS 568.67</strain>
    </source>
</reference>
<dbReference type="OrthoDB" id="47276at2759"/>
<dbReference type="Proteomes" id="UP000332933">
    <property type="component" value="Unassembled WGS sequence"/>
</dbReference>
<dbReference type="AlphaFoldDB" id="A0A485KZZ1"/>
<name>A0A485KZZ1_9STRA</name>
<dbReference type="PANTHER" id="PTHR32215:SF0">
    <property type="entry name" value="CILIA- AND FLAGELLA-ASSOCIATED PROTEIN 57"/>
    <property type="match status" value="1"/>
</dbReference>
<keyword evidence="2" id="KW-0175">Coiled coil</keyword>
<sequence length="1212" mass="138613">MSSATLVHRHVFGLKASVANPIMYVDDQLVAYPAGHSIVVYGIDDKKQKFITCTENTEGITSMSVSASRRFIAIAEKSERGVVSIYDLKTLKKRKVLTTSDCLSKTYVSMEFSTDNQLLLTQGGAPDWALVCWNWSKGKPVATIKLGSPTGGGLQPSPNNGSSAVLPLNPAATASSSSSSSLFVNQVSFSNVDPSIVCCTGQNLIKFFRIVDTAFRPMPSSRVDAQNFLCHAWLKQREDEVVVGTAMGDLLLFRAGEFMCRLLASPGDSRSITSMVPTSKGLICGTDKAMVSLFLVNPDRSTAPVETLTFTKSLKIETVPSKVMGLSVSPNEETIVAAVSTSQLYVFPYQTKESFKTEEVEFLVTPFHRPGETGQLHVTGMDVCVRKPTIVTCGLDRTVRVWNYIDRTCEVHKQFTEEAHSVSMHPSGLHILVGFADKLRLMNVLMDDIRPYKEFTIKACRECQFSTGGHLFAAVNGNTIQVFSINTCDLVANLRGHNGKVRSLYWNYDDSGLISAGMDGAVYQWDLDEAKRDGEFVQKGVPYFSAVCNREGTSVFAVGADKMLKEIEFPASTLSKEFNADVTLGQIVLAHSQRMLFAGATEADKLGTVRSYKFPLTGEFTEFQCLNGPITRMRISFDDLYLLVCGEDGVVCIFEIRDKEGRARAKDGRENTVFAEEILVTKSDLEEKNTLMVELKNKVDELTLHNEYQLRLKDMNYNEYLKELTEKFTHEIEQEKNKYEVLREDKNDIEMEYEERVKQIEEKHQQQMQEIEADYQQKIMKEVEKYQDVLQQREQQRTRWQQEQHALVSTHERYVAEVTEDFEQRLDEDRQLRMQMEDEREELHKEFSETKKQLEEDVDEEIESLKKRYEDKLAAEREATLRYKGENGIMKKKFTALQKDIEDQRDEIKNLLEKEKDLIEQIKTLEKEIQALKREIRGRDETIGEKEKRIYDLKKKNQELEKFKFVLDYKIKELKRQIEPRENEIADMKEQIKEMDRELELFHKSNAQLDIMIGEQRKRLDKMQHDITRNRKIIGDQQSLIRRFRCDLHDCVQSIQNPKDLAQKVAILYQKYVTTDINVGDIDVDIQQEYTRQKEYLEKSVEVLKRKYAHDVTAHQQDNHHARSDNLALIKEINDLRTALNVSKGTLQKDKAILGTREYFTKKSGADDDLSKVVDNQRQEIEALRRAIKAMEDRLDSARSGGMLPPVKGIDG</sequence>
<evidence type="ECO:0000313" key="5">
    <source>
        <dbReference type="Proteomes" id="UP000332933"/>
    </source>
</evidence>
<dbReference type="PROSITE" id="PS50082">
    <property type="entry name" value="WD_REPEATS_2"/>
    <property type="match status" value="1"/>
</dbReference>
<keyword evidence="5" id="KW-1185">Reference proteome</keyword>
<reference evidence="3" key="2">
    <citation type="submission" date="2019-06" db="EMBL/GenBank/DDBJ databases">
        <title>Genomics analysis of Aphanomyces spp. identifies a new class of oomycete effector associated with host adaptation.</title>
        <authorList>
            <person name="Gaulin E."/>
        </authorList>
    </citation>
    <scope>NUCLEOTIDE SEQUENCE</scope>
    <source>
        <strain evidence="3">CBS 578.67</strain>
    </source>
</reference>
<dbReference type="Gene3D" id="2.130.10.10">
    <property type="entry name" value="YVTN repeat-like/Quinoprotein amine dehydrogenase"/>
    <property type="match status" value="2"/>
</dbReference>
<evidence type="ECO:0000256" key="1">
    <source>
        <dbReference type="PROSITE-ProRule" id="PRU00221"/>
    </source>
</evidence>
<dbReference type="Pfam" id="PF00400">
    <property type="entry name" value="WD40"/>
    <property type="match status" value="2"/>
</dbReference>
<dbReference type="EMBL" id="VJMH01005456">
    <property type="protein sequence ID" value="KAF0695708.1"/>
    <property type="molecule type" value="Genomic_DNA"/>
</dbReference>
<protein>
    <submittedName>
        <fullName evidence="4">Aste57867_13493 protein</fullName>
    </submittedName>
</protein>
<dbReference type="InterPro" id="IPR011047">
    <property type="entry name" value="Quinoprotein_ADH-like_sf"/>
</dbReference>